<keyword evidence="5" id="KW-1133">Transmembrane helix</keyword>
<dbReference type="SUPFAM" id="SSF52540">
    <property type="entry name" value="P-loop containing nucleoside triphosphate hydrolases"/>
    <property type="match status" value="2"/>
</dbReference>
<dbReference type="Proteomes" id="UP000034736">
    <property type="component" value="Unassembled WGS sequence"/>
</dbReference>
<dbReference type="PROSITE" id="PS00675">
    <property type="entry name" value="SIGMA54_INTERACT_1"/>
    <property type="match status" value="1"/>
</dbReference>
<dbReference type="SMART" id="SM00382">
    <property type="entry name" value="AAA"/>
    <property type="match status" value="2"/>
</dbReference>
<evidence type="ECO:0000313" key="8">
    <source>
        <dbReference type="EMBL" id="KKT42299.1"/>
    </source>
</evidence>
<evidence type="ECO:0000256" key="5">
    <source>
        <dbReference type="SAM" id="Phobius"/>
    </source>
</evidence>
<evidence type="ECO:0000256" key="4">
    <source>
        <dbReference type="ARBA" id="ARBA00023186"/>
    </source>
</evidence>
<evidence type="ECO:0000259" key="7">
    <source>
        <dbReference type="SMART" id="SM01086"/>
    </source>
</evidence>
<proteinExistence type="predicted"/>
<dbReference type="Pfam" id="PF17871">
    <property type="entry name" value="AAA_lid_9"/>
    <property type="match status" value="1"/>
</dbReference>
<name>A0A0G1K3A8_9BACT</name>
<dbReference type="InterPro" id="IPR050130">
    <property type="entry name" value="ClpA_ClpB"/>
</dbReference>
<keyword evidence="5" id="KW-0472">Membrane</keyword>
<feature type="domain" description="Clp ATPase C-terminal" evidence="7">
    <location>
        <begin position="762"/>
        <end position="851"/>
    </location>
</feature>
<evidence type="ECO:0000256" key="2">
    <source>
        <dbReference type="ARBA" id="ARBA00022741"/>
    </source>
</evidence>
<dbReference type="PRINTS" id="PR00300">
    <property type="entry name" value="CLPPROTEASEA"/>
</dbReference>
<keyword evidence="3" id="KW-0067">ATP-binding</keyword>
<dbReference type="InterPro" id="IPR003593">
    <property type="entry name" value="AAA+_ATPase"/>
</dbReference>
<dbReference type="Pfam" id="PF07724">
    <property type="entry name" value="AAA_2"/>
    <property type="match status" value="1"/>
</dbReference>
<keyword evidence="5" id="KW-0812">Transmembrane</keyword>
<dbReference type="PATRIC" id="fig|1618647.3.peg.22"/>
<dbReference type="InterPro" id="IPR001270">
    <property type="entry name" value="ClpA/B"/>
</dbReference>
<dbReference type="InterPro" id="IPR027417">
    <property type="entry name" value="P-loop_NTPase"/>
</dbReference>
<dbReference type="PANTHER" id="PTHR11638">
    <property type="entry name" value="ATP-DEPENDENT CLP PROTEASE"/>
    <property type="match status" value="1"/>
</dbReference>
<keyword evidence="2" id="KW-0547">Nucleotide-binding</keyword>
<dbReference type="STRING" id="1618647.UW30_C0001G0024"/>
<evidence type="ECO:0000259" key="6">
    <source>
        <dbReference type="SMART" id="SM00382"/>
    </source>
</evidence>
<dbReference type="PANTHER" id="PTHR11638:SF18">
    <property type="entry name" value="HEAT SHOCK PROTEIN 104"/>
    <property type="match status" value="1"/>
</dbReference>
<dbReference type="CDD" id="cd19499">
    <property type="entry name" value="RecA-like_ClpB_Hsp104-like"/>
    <property type="match status" value="1"/>
</dbReference>
<evidence type="ECO:0000256" key="1">
    <source>
        <dbReference type="ARBA" id="ARBA00022737"/>
    </source>
</evidence>
<dbReference type="AlphaFoldDB" id="A0A0G1K3A8"/>
<comment type="caution">
    <text evidence="8">The sequence shown here is derived from an EMBL/GenBank/DDBJ whole genome shotgun (WGS) entry which is preliminary data.</text>
</comment>
<protein>
    <submittedName>
        <fullName evidence="8">Clp protease ATP binding subunit</fullName>
    </submittedName>
</protein>
<dbReference type="GO" id="GO:0008233">
    <property type="term" value="F:peptidase activity"/>
    <property type="evidence" value="ECO:0007669"/>
    <property type="project" value="UniProtKB-KW"/>
</dbReference>
<feature type="transmembrane region" description="Helical" evidence="5">
    <location>
        <begin position="74"/>
        <end position="97"/>
    </location>
</feature>
<dbReference type="Gene3D" id="3.40.50.300">
    <property type="entry name" value="P-loop containing nucleotide triphosphate hydrolases"/>
    <property type="match status" value="2"/>
</dbReference>
<dbReference type="InterPro" id="IPR019489">
    <property type="entry name" value="Clp_ATPase_C"/>
</dbReference>
<dbReference type="InterPro" id="IPR041546">
    <property type="entry name" value="ClpA/ClpB_AAA_lid"/>
</dbReference>
<feature type="domain" description="AAA+ ATPase" evidence="6">
    <location>
        <begin position="594"/>
        <end position="763"/>
    </location>
</feature>
<feature type="transmembrane region" description="Helical" evidence="5">
    <location>
        <begin position="34"/>
        <end position="54"/>
    </location>
</feature>
<dbReference type="Pfam" id="PF10431">
    <property type="entry name" value="ClpB_D2-small"/>
    <property type="match status" value="1"/>
</dbReference>
<keyword evidence="8" id="KW-0378">Hydrolase</keyword>
<keyword evidence="1" id="KW-0677">Repeat</keyword>
<gene>
    <name evidence="8" type="ORF">UW30_C0001G0024</name>
</gene>
<evidence type="ECO:0000256" key="3">
    <source>
        <dbReference type="ARBA" id="ARBA00022840"/>
    </source>
</evidence>
<dbReference type="Gene3D" id="1.10.8.60">
    <property type="match status" value="2"/>
</dbReference>
<dbReference type="InterPro" id="IPR003959">
    <property type="entry name" value="ATPase_AAA_core"/>
</dbReference>
<accession>A0A0G1K3A8</accession>
<feature type="domain" description="AAA+ ATPase" evidence="6">
    <location>
        <begin position="320"/>
        <end position="462"/>
    </location>
</feature>
<organism evidence="8 9">
    <name type="scientific">Candidatus Giovannonibacteria bacterium GW2011_GWA2_44_13b</name>
    <dbReference type="NCBI Taxonomy" id="1618647"/>
    <lineage>
        <taxon>Bacteria</taxon>
        <taxon>Candidatus Giovannoniibacteriota</taxon>
    </lineage>
</organism>
<dbReference type="SMART" id="SM01086">
    <property type="entry name" value="ClpB_D2-small"/>
    <property type="match status" value="1"/>
</dbReference>
<sequence length="851" mass="94330">MANIEIISKNPSPFYAARLEHSLPRARRMSLQKISFWISAVGLMGFLLLEILSYGSQLTGVYLQFSLGPISQKLFGVSLLAFPIFWVLWIIDFYFLCESRPVPFLSKKEGAAEKVYWLDFGGARRAWYLGLPNAQQTDISALYYLFGPPRLGEAGASTSSALLPLRLGIDPGKFANFIRERASSEKTVVLSQKDLIEKLIAGADKSDSLTIGAREFMMVLHGADENFSKFLFDNNIRDKELRGAMEWIASYLEASRISSRWWDRSNLGRIPGVGKSLGFGFTYTLDGYSRDVSLSESSGNRVQAHKKVIDAIEETLARSREANVLLVGEEGVGKQTILSSLARMIWEGKIMPELEHKRMVLLDTASITASLKNKSDIEALIIKIMNEAVSAGNIILVIDNFADFLASMAGIGIEAISLLEPYLTSARIQVIALSDPANFHRNLEQNGKVAKLFQKVEVLEPTESELIRVLENAAEILERRTGVIATFQSIEAAYDLADRFIPDGAMPEKAIDLLDQAMSGSKGRGSFLLPGDLERIIQTRTNIPTEAVGEDESKKLLELENILHKRIVGQEAAVKGVADAMRRLRAGLHEGKRPIGSFLFLGPTGVGKTETANALAEAYFGSEKNMTRFDMSEYHGDDGIKKLIGSFEGREPGLLANALREKPFCVLLFDEFEKASREVVNLFLQILDEGFFTDANGKKVSSRDAIIIATSNSGSNLIWDILKTGRDPSQVKDDVIDSVRKDGTFSPELLNRFDDIVIFHPLGPEHLKAVAKMLLEDFAKKLKEKDITFVITDELADAVAEMGYEPLLGARPMRRVITDKVEQAVAKKILEKKLVRGGTFELSVDDLKNIK</sequence>
<reference evidence="8 9" key="1">
    <citation type="journal article" date="2015" name="Nature">
        <title>rRNA introns, odd ribosomes, and small enigmatic genomes across a large radiation of phyla.</title>
        <authorList>
            <person name="Brown C.T."/>
            <person name="Hug L.A."/>
            <person name="Thomas B.C."/>
            <person name="Sharon I."/>
            <person name="Castelle C.J."/>
            <person name="Singh A."/>
            <person name="Wilkins M.J."/>
            <person name="Williams K.H."/>
            <person name="Banfield J.F."/>
        </authorList>
    </citation>
    <scope>NUCLEOTIDE SEQUENCE [LARGE SCALE GENOMIC DNA]</scope>
</reference>
<keyword evidence="4" id="KW-0143">Chaperone</keyword>
<dbReference type="GO" id="GO:0005524">
    <property type="term" value="F:ATP binding"/>
    <property type="evidence" value="ECO:0007669"/>
    <property type="project" value="UniProtKB-KW"/>
</dbReference>
<dbReference type="EMBL" id="LCHU01000001">
    <property type="protein sequence ID" value="KKT42299.1"/>
    <property type="molecule type" value="Genomic_DNA"/>
</dbReference>
<dbReference type="GO" id="GO:0034605">
    <property type="term" value="P:cellular response to heat"/>
    <property type="evidence" value="ECO:0007669"/>
    <property type="project" value="TreeGrafter"/>
</dbReference>
<dbReference type="GO" id="GO:0006508">
    <property type="term" value="P:proteolysis"/>
    <property type="evidence" value="ECO:0007669"/>
    <property type="project" value="UniProtKB-KW"/>
</dbReference>
<dbReference type="GO" id="GO:0016887">
    <property type="term" value="F:ATP hydrolysis activity"/>
    <property type="evidence" value="ECO:0007669"/>
    <property type="project" value="InterPro"/>
</dbReference>
<dbReference type="InterPro" id="IPR025662">
    <property type="entry name" value="Sigma_54_int_dom_ATP-bd_1"/>
</dbReference>
<evidence type="ECO:0000313" key="9">
    <source>
        <dbReference type="Proteomes" id="UP000034736"/>
    </source>
</evidence>
<keyword evidence="8" id="KW-0645">Protease</keyword>
<dbReference type="CDD" id="cd00009">
    <property type="entry name" value="AAA"/>
    <property type="match status" value="1"/>
</dbReference>
<dbReference type="GO" id="GO:0005737">
    <property type="term" value="C:cytoplasm"/>
    <property type="evidence" value="ECO:0007669"/>
    <property type="project" value="TreeGrafter"/>
</dbReference>